<dbReference type="InterPro" id="IPR003838">
    <property type="entry name" value="ABC3_permease_C"/>
</dbReference>
<dbReference type="EMBL" id="LCUF01000002">
    <property type="protein sequence ID" value="KQA24529.1"/>
    <property type="molecule type" value="Genomic_DNA"/>
</dbReference>
<sequence>MGKLISQAWRLAALNLQRNRRRSLLSISIIAIAVLALTSAGGYGLYTYDSLRESTARDVGHLTISQFGYFEQEEETTLANGLADSDHIRQALLANPAIRGIQPRIELTGLVSNGVKSTIFVGLGVDYKEFDMKGPFLDVRAGQTLQDPSSPRFDPTQPQVMLGVDLARNLSVGVGDWVTLLATTADGALNALDFQVRGLYSTGVPELDKRQLYLHLASAQELLNSSKVSTLSVYLFTTEQTEAVQAWVGTQLSKPPFAQDLQVTSWQQLAFFYARVKDLYDRLFGVMGTVMALVVFVALFNTLTMSVSERTREIGTLAALGAYPNDIVAGFMREATLLALCGSLLGALLNGVTIVAVRVADIQMPPPPGRTEGYPLDLYFSFTLVGLCTIGTVMICVLAAWFSARKGVSKPITEALAYV</sequence>
<comment type="similarity">
    <text evidence="2">Belongs to the ABC-4 integral membrane protein family. LolC/E subfamily.</text>
</comment>
<keyword evidence="4 7" id="KW-0812">Transmembrane</keyword>
<feature type="transmembrane region" description="Helical" evidence="7">
    <location>
        <begin position="337"/>
        <end position="359"/>
    </location>
</feature>
<keyword evidence="3" id="KW-1003">Cell membrane</keyword>
<dbReference type="Pfam" id="PF12704">
    <property type="entry name" value="MacB_PCD"/>
    <property type="match status" value="1"/>
</dbReference>
<evidence type="ECO:0000259" key="9">
    <source>
        <dbReference type="Pfam" id="PF12704"/>
    </source>
</evidence>
<feature type="transmembrane region" description="Helical" evidence="7">
    <location>
        <begin position="24"/>
        <end position="46"/>
    </location>
</feature>
<evidence type="ECO:0000256" key="6">
    <source>
        <dbReference type="ARBA" id="ARBA00023136"/>
    </source>
</evidence>
<evidence type="ECO:0000313" key="10">
    <source>
        <dbReference type="EMBL" id="KQA24529.1"/>
    </source>
</evidence>
<evidence type="ECO:0000256" key="5">
    <source>
        <dbReference type="ARBA" id="ARBA00022989"/>
    </source>
</evidence>
<dbReference type="PANTHER" id="PTHR30489">
    <property type="entry name" value="LIPOPROTEIN-RELEASING SYSTEM TRANSMEMBRANE PROTEIN LOLE"/>
    <property type="match status" value="1"/>
</dbReference>
<dbReference type="GO" id="GO:0098797">
    <property type="term" value="C:plasma membrane protein complex"/>
    <property type="evidence" value="ECO:0007669"/>
    <property type="project" value="TreeGrafter"/>
</dbReference>
<feature type="transmembrane region" description="Helical" evidence="7">
    <location>
        <begin position="283"/>
        <end position="303"/>
    </location>
</feature>
<keyword evidence="5 7" id="KW-1133">Transmembrane helix</keyword>
<evidence type="ECO:0000256" key="1">
    <source>
        <dbReference type="ARBA" id="ARBA00004651"/>
    </source>
</evidence>
<dbReference type="RefSeq" id="WP_055027370.1">
    <property type="nucleotide sequence ID" value="NZ_CP035689.1"/>
</dbReference>
<dbReference type="AlphaFoldDB" id="A0A0Q0PXA2"/>
<organism evidence="10 11">
    <name type="scientific">Vibrio metoecus</name>
    <dbReference type="NCBI Taxonomy" id="1481663"/>
    <lineage>
        <taxon>Bacteria</taxon>
        <taxon>Pseudomonadati</taxon>
        <taxon>Pseudomonadota</taxon>
        <taxon>Gammaproteobacteria</taxon>
        <taxon>Vibrionales</taxon>
        <taxon>Vibrionaceae</taxon>
        <taxon>Vibrio</taxon>
    </lineage>
</organism>
<proteinExistence type="inferred from homology"/>
<reference evidence="10 11" key="1">
    <citation type="journal article" date="2015" name="Genome Biol. Evol.">
        <title>The Dynamics of Genetic Interactions between Vibrio metoecus and Vibrio cholerae, Two Close Relatives Co-Occurring in the Environment.</title>
        <authorList>
            <person name="Orata F.D."/>
            <person name="Kirchberger P.C."/>
            <person name="Meheust R."/>
            <person name="Barlow E.J."/>
            <person name="Tarr C.L."/>
            <person name="Boucher Y."/>
        </authorList>
    </citation>
    <scope>NUCLEOTIDE SEQUENCE [LARGE SCALE GENOMIC DNA]</scope>
    <source>
        <strain evidence="10 11">08-2459</strain>
    </source>
</reference>
<dbReference type="InterPro" id="IPR025857">
    <property type="entry name" value="MacB_PCD"/>
</dbReference>
<feature type="domain" description="ABC3 transporter permease C-terminal" evidence="8">
    <location>
        <begin position="286"/>
        <end position="411"/>
    </location>
</feature>
<feature type="domain" description="MacB-like periplasmic core" evidence="9">
    <location>
        <begin position="23"/>
        <end position="248"/>
    </location>
</feature>
<evidence type="ECO:0000256" key="2">
    <source>
        <dbReference type="ARBA" id="ARBA00005236"/>
    </source>
</evidence>
<accession>A0A0Q0PXA2</accession>
<keyword evidence="6 7" id="KW-0472">Membrane</keyword>
<dbReference type="PATRIC" id="fig|1481663.8.peg.2318"/>
<evidence type="ECO:0000256" key="3">
    <source>
        <dbReference type="ARBA" id="ARBA00022475"/>
    </source>
</evidence>
<comment type="caution">
    <text evidence="10">The sequence shown here is derived from an EMBL/GenBank/DDBJ whole genome shotgun (WGS) entry which is preliminary data.</text>
</comment>
<dbReference type="PANTHER" id="PTHR30489:SF0">
    <property type="entry name" value="LIPOPROTEIN-RELEASING SYSTEM TRANSMEMBRANE PROTEIN LOLE"/>
    <property type="match status" value="1"/>
</dbReference>
<feature type="transmembrane region" description="Helical" evidence="7">
    <location>
        <begin position="379"/>
        <end position="402"/>
    </location>
</feature>
<dbReference type="Pfam" id="PF02687">
    <property type="entry name" value="FtsX"/>
    <property type="match status" value="1"/>
</dbReference>
<dbReference type="InterPro" id="IPR051447">
    <property type="entry name" value="Lipoprotein-release_system"/>
</dbReference>
<dbReference type="GO" id="GO:0044874">
    <property type="term" value="P:lipoprotein localization to outer membrane"/>
    <property type="evidence" value="ECO:0007669"/>
    <property type="project" value="TreeGrafter"/>
</dbReference>
<evidence type="ECO:0000313" key="11">
    <source>
        <dbReference type="Proteomes" id="UP000053724"/>
    </source>
</evidence>
<name>A0A0Q0PXA2_VIBMT</name>
<dbReference type="Proteomes" id="UP000053724">
    <property type="component" value="Unassembled WGS sequence"/>
</dbReference>
<evidence type="ECO:0000259" key="8">
    <source>
        <dbReference type="Pfam" id="PF02687"/>
    </source>
</evidence>
<evidence type="ECO:0000256" key="7">
    <source>
        <dbReference type="SAM" id="Phobius"/>
    </source>
</evidence>
<evidence type="ECO:0000256" key="4">
    <source>
        <dbReference type="ARBA" id="ARBA00022692"/>
    </source>
</evidence>
<gene>
    <name evidence="10" type="ORF">AAY55_03190</name>
</gene>
<protein>
    <submittedName>
        <fullName evidence="10">Permease</fullName>
    </submittedName>
</protein>
<comment type="subcellular location">
    <subcellularLocation>
        <location evidence="1">Cell membrane</location>
        <topology evidence="1">Multi-pass membrane protein</topology>
    </subcellularLocation>
</comment>